<dbReference type="Proteomes" id="UP000694845">
    <property type="component" value="Unplaced"/>
</dbReference>
<sequence>MGSFNILDMALTAAKTDEEKREIVLKYLEKKCNPEERTIVQDFPEGLEWFNTKEPLSLHRDLRGKLVVLDFFTYCCINCMHILPDLEVLEEKFPVSDGLVVIGVHSAKFENEKTSANVLNAVLRYDIAHAVVNDHEAVLWNALDVQCWPTLVLVGPSGEYLLPIIGEGNRKKLLLICEVTMAFFRSRGEIVVDAELPMLALLKDTLPDSPLLFPGKIVIDGQGNNLAVADSGHHRILVTSQEGVVLHCIGGTEKGFVDGSFRKARFHSPQGMVWKDEIIYLADTENHAIRKIDLKAGAVTTIAGTGVMGDYKCQWGGAPGPEQVLSSPWDVCLGGPDDSILFIAMAGSHQIWGLFLRDSKWLKNVDHKAQVCMLYAGSGKEENRNNAYPRKAGFAQPSGLVNPHVEYLNCMFVADSESSSIRGVSLKDGAVRGVVGGDLDPMNLFAFGDVDGSGRDAKLQHPLGLAWNPLNQHLYVADSYNHKIKVVDPVQKSCTTVAGSGKPGRVDGSILAEVEFNEPGGLCVSPTFNKLYVADTNNNAIRVMDLRDQTVQELKIIFPSTTQPPTTELDSMSLSGQPIKSAISAGSPVVSCPVLDVTPGGTVCIQLTVKLPAGCKLTKGAPTAWMAYIKDTANLVFGKTPISSFDTPLAHRWTVPSTAFAAGDAILRIEVVVCYCEMDSGTCHMTALAFESPLKVKSSGAKGDVNLTIEHDM</sequence>
<dbReference type="InterPro" id="IPR011042">
    <property type="entry name" value="6-blade_b-propeller_TolB-like"/>
</dbReference>
<dbReference type="InterPro" id="IPR012336">
    <property type="entry name" value="Thioredoxin-like_fold"/>
</dbReference>
<protein>
    <submittedName>
        <fullName evidence="5">NHL repeat-containing protein 2-like</fullName>
    </submittedName>
</protein>
<dbReference type="CTD" id="374354"/>
<dbReference type="SUPFAM" id="SSF101898">
    <property type="entry name" value="NHL repeat"/>
    <property type="match status" value="1"/>
</dbReference>
<name>A0A8B7YWI8_ACAPL</name>
<dbReference type="PROSITE" id="PS51125">
    <property type="entry name" value="NHL"/>
    <property type="match status" value="1"/>
</dbReference>
<dbReference type="AlphaFoldDB" id="A0A8B7YWI8"/>
<feature type="repeat" description="NHL" evidence="2">
    <location>
        <begin position="450"/>
        <end position="490"/>
    </location>
</feature>
<evidence type="ECO:0000259" key="3">
    <source>
        <dbReference type="Pfam" id="PF13905"/>
    </source>
</evidence>
<dbReference type="InterPro" id="IPR001258">
    <property type="entry name" value="NHL_repeat"/>
</dbReference>
<keyword evidence="4" id="KW-1185">Reference proteome</keyword>
<dbReference type="InterPro" id="IPR045302">
    <property type="entry name" value="NHL2_NHL_rpt_dom"/>
</dbReference>
<dbReference type="OrthoDB" id="273823at2759"/>
<dbReference type="CDD" id="cd14951">
    <property type="entry name" value="NHL-2_like"/>
    <property type="match status" value="1"/>
</dbReference>
<dbReference type="Pfam" id="PF13905">
    <property type="entry name" value="Thioredoxin_8"/>
    <property type="match status" value="1"/>
</dbReference>
<dbReference type="InterPro" id="IPR036249">
    <property type="entry name" value="Thioredoxin-like_sf"/>
</dbReference>
<organism evidence="4 5">
    <name type="scientific">Acanthaster planci</name>
    <name type="common">Crown-of-thorns starfish</name>
    <dbReference type="NCBI Taxonomy" id="133434"/>
    <lineage>
        <taxon>Eukaryota</taxon>
        <taxon>Metazoa</taxon>
        <taxon>Echinodermata</taxon>
        <taxon>Eleutherozoa</taxon>
        <taxon>Asterozoa</taxon>
        <taxon>Asteroidea</taxon>
        <taxon>Valvatacea</taxon>
        <taxon>Valvatida</taxon>
        <taxon>Acanthasteridae</taxon>
        <taxon>Acanthaster</taxon>
    </lineage>
</organism>
<evidence type="ECO:0000256" key="1">
    <source>
        <dbReference type="ARBA" id="ARBA00022737"/>
    </source>
</evidence>
<dbReference type="Gene3D" id="2.120.10.30">
    <property type="entry name" value="TolB, C-terminal domain"/>
    <property type="match status" value="3"/>
</dbReference>
<feature type="domain" description="Thioredoxin-like fold" evidence="3">
    <location>
        <begin position="64"/>
        <end position="159"/>
    </location>
</feature>
<evidence type="ECO:0000256" key="2">
    <source>
        <dbReference type="PROSITE-ProRule" id="PRU00504"/>
    </source>
</evidence>
<evidence type="ECO:0000313" key="4">
    <source>
        <dbReference type="Proteomes" id="UP000694845"/>
    </source>
</evidence>
<accession>A0A8B7YWI8</accession>
<dbReference type="GeneID" id="110983075"/>
<proteinExistence type="predicted"/>
<dbReference type="Gene3D" id="3.40.30.10">
    <property type="entry name" value="Glutaredoxin"/>
    <property type="match status" value="1"/>
</dbReference>
<evidence type="ECO:0000313" key="5">
    <source>
        <dbReference type="RefSeq" id="XP_022097683.1"/>
    </source>
</evidence>
<reference evidence="5" key="1">
    <citation type="submission" date="2025-08" db="UniProtKB">
        <authorList>
            <consortium name="RefSeq"/>
        </authorList>
    </citation>
    <scope>IDENTIFICATION</scope>
</reference>
<dbReference type="Pfam" id="PF01436">
    <property type="entry name" value="NHL"/>
    <property type="match status" value="2"/>
</dbReference>
<keyword evidence="1" id="KW-0677">Repeat</keyword>
<dbReference type="SUPFAM" id="SSF52833">
    <property type="entry name" value="Thioredoxin-like"/>
    <property type="match status" value="1"/>
</dbReference>
<gene>
    <name evidence="5" type="primary">LOC110983075</name>
</gene>
<dbReference type="PANTHER" id="PTHR46388">
    <property type="entry name" value="NHL REPEAT-CONTAINING PROTEIN 2"/>
    <property type="match status" value="1"/>
</dbReference>
<dbReference type="OMA" id="IAMAGVH"/>
<dbReference type="PANTHER" id="PTHR46388:SF2">
    <property type="entry name" value="NHL REPEAT-CONTAINING PROTEIN 2"/>
    <property type="match status" value="1"/>
</dbReference>
<dbReference type="RefSeq" id="XP_022097683.1">
    <property type="nucleotide sequence ID" value="XM_022241991.1"/>
</dbReference>
<dbReference type="KEGG" id="aplc:110983075"/>